<dbReference type="PANTHER" id="PTHR33202">
    <property type="entry name" value="ZINC UPTAKE REGULATION PROTEIN"/>
    <property type="match status" value="1"/>
</dbReference>
<keyword evidence="2" id="KW-1185">Reference proteome</keyword>
<dbReference type="PANTHER" id="PTHR33202:SF8">
    <property type="entry name" value="PEROXIDE-RESPONSIVE REPRESSOR PERR"/>
    <property type="match status" value="1"/>
</dbReference>
<comment type="caution">
    <text evidence="1">The sequence shown here is derived from an EMBL/GenBank/DDBJ whole genome shotgun (WGS) entry which is preliminary data.</text>
</comment>
<name>A0ABS6EKG7_9CLOT</name>
<sequence>MSIDKFLRLNNIKITKGRIKIIEVLKDCSVGVTAEYIHDQCKNNGCNVDLSTVYRNLELLNNKGIVDKFDIGDGKYNYVINHNKHTHPLECTICHKEVEIDCPIQQLEQIIKNKTGFTLAEQEVNIKFKGVCKDCLIKE</sequence>
<gene>
    <name evidence="1" type="ORF">KQI86_15415</name>
</gene>
<dbReference type="Pfam" id="PF01475">
    <property type="entry name" value="FUR"/>
    <property type="match status" value="1"/>
</dbReference>
<organism evidence="1 2">
    <name type="scientific">Clostridium mobile</name>
    <dbReference type="NCBI Taxonomy" id="2841512"/>
    <lineage>
        <taxon>Bacteria</taxon>
        <taxon>Bacillati</taxon>
        <taxon>Bacillota</taxon>
        <taxon>Clostridia</taxon>
        <taxon>Eubacteriales</taxon>
        <taxon>Clostridiaceae</taxon>
        <taxon>Clostridium</taxon>
    </lineage>
</organism>
<dbReference type="RefSeq" id="WP_216440282.1">
    <property type="nucleotide sequence ID" value="NZ_JAHLQF010000004.1"/>
</dbReference>
<dbReference type="EMBL" id="JAHLQF010000004">
    <property type="protein sequence ID" value="MBU5485708.1"/>
    <property type="molecule type" value="Genomic_DNA"/>
</dbReference>
<reference evidence="1 2" key="1">
    <citation type="submission" date="2021-06" db="EMBL/GenBank/DDBJ databases">
        <authorList>
            <person name="Sun Q."/>
            <person name="Li D."/>
        </authorList>
    </citation>
    <scope>NUCLEOTIDE SEQUENCE [LARGE SCALE GENOMIC DNA]</scope>
    <source>
        <strain evidence="1 2">MSJ-11</strain>
    </source>
</reference>
<evidence type="ECO:0000313" key="2">
    <source>
        <dbReference type="Proteomes" id="UP000726170"/>
    </source>
</evidence>
<proteinExistence type="predicted"/>
<dbReference type="Proteomes" id="UP000726170">
    <property type="component" value="Unassembled WGS sequence"/>
</dbReference>
<protein>
    <submittedName>
        <fullName evidence="1">Transcriptional repressor</fullName>
    </submittedName>
</protein>
<accession>A0ABS6EKG7</accession>
<evidence type="ECO:0000313" key="1">
    <source>
        <dbReference type="EMBL" id="MBU5485708.1"/>
    </source>
</evidence>
<dbReference type="InterPro" id="IPR002481">
    <property type="entry name" value="FUR"/>
</dbReference>
<dbReference type="CDD" id="cd07153">
    <property type="entry name" value="Fur_like"/>
    <property type="match status" value="1"/>
</dbReference>